<evidence type="ECO:0000313" key="3">
    <source>
        <dbReference type="Proteomes" id="UP000626210"/>
    </source>
</evidence>
<dbReference type="EMBL" id="BMYK01000030">
    <property type="protein sequence ID" value="GHC99957.1"/>
    <property type="molecule type" value="Genomic_DNA"/>
</dbReference>
<evidence type="ECO:0000256" key="1">
    <source>
        <dbReference type="SAM" id="MobiDB-lite"/>
    </source>
</evidence>
<reference evidence="3" key="1">
    <citation type="journal article" date="2019" name="Int. J. Syst. Evol. Microbiol.">
        <title>The Global Catalogue of Microorganisms (GCM) 10K type strain sequencing project: providing services to taxonomists for standard genome sequencing and annotation.</title>
        <authorList>
            <consortium name="The Broad Institute Genomics Platform"/>
            <consortium name="The Broad Institute Genome Sequencing Center for Infectious Disease"/>
            <person name="Wu L."/>
            <person name="Ma J."/>
        </authorList>
    </citation>
    <scope>NUCLEOTIDE SEQUENCE [LARGE SCALE GENOMIC DNA]</scope>
    <source>
        <strain evidence="3">KCTC 23314</strain>
    </source>
</reference>
<keyword evidence="3" id="KW-1185">Reference proteome</keyword>
<sequence>MDGIGQLSAASTHVWGNADPEESARRKGLAHSGMRLRLRNGAMRGVEVVGFVHGCEDSRVGLAAGRAPGLRGGGGALLVSGP</sequence>
<protein>
    <submittedName>
        <fullName evidence="2">Uncharacterized protein</fullName>
    </submittedName>
</protein>
<proteinExistence type="predicted"/>
<dbReference type="Proteomes" id="UP000626210">
    <property type="component" value="Unassembled WGS sequence"/>
</dbReference>
<comment type="caution">
    <text evidence="2">The sequence shown here is derived from an EMBL/GenBank/DDBJ whole genome shotgun (WGS) entry which is preliminary data.</text>
</comment>
<accession>A0ABQ3GAZ3</accession>
<evidence type="ECO:0000313" key="2">
    <source>
        <dbReference type="EMBL" id="GHC99957.1"/>
    </source>
</evidence>
<gene>
    <name evidence="2" type="ORF">GCM10007320_56990</name>
</gene>
<name>A0ABQ3GAZ3_9BURK</name>
<organism evidence="2 3">
    <name type="scientific">Pseudorhodoferax aquiterrae</name>
    <dbReference type="NCBI Taxonomy" id="747304"/>
    <lineage>
        <taxon>Bacteria</taxon>
        <taxon>Pseudomonadati</taxon>
        <taxon>Pseudomonadota</taxon>
        <taxon>Betaproteobacteria</taxon>
        <taxon>Burkholderiales</taxon>
        <taxon>Comamonadaceae</taxon>
    </lineage>
</organism>
<feature type="region of interest" description="Disordered" evidence="1">
    <location>
        <begin position="1"/>
        <end position="32"/>
    </location>
</feature>